<evidence type="ECO:0000259" key="7">
    <source>
        <dbReference type="PROSITE" id="PS50868"/>
    </source>
</evidence>
<dbReference type="EC" id="2.1.1.-" evidence="8"/>
<dbReference type="InterPro" id="IPR050777">
    <property type="entry name" value="SET2_Histone-Lys_MeTrsfase"/>
</dbReference>
<evidence type="ECO:0000256" key="4">
    <source>
        <dbReference type="ARBA" id="ARBA00022679"/>
    </source>
</evidence>
<dbReference type="InterPro" id="IPR001214">
    <property type="entry name" value="SET_dom"/>
</dbReference>
<dbReference type="Pfam" id="PF00856">
    <property type="entry name" value="SET"/>
    <property type="match status" value="1"/>
</dbReference>
<dbReference type="RefSeq" id="WP_376813434.1">
    <property type="nucleotide sequence ID" value="NZ_JBHSDY010000007.1"/>
</dbReference>
<evidence type="ECO:0000313" key="8">
    <source>
        <dbReference type="EMBL" id="MFC4298882.1"/>
    </source>
</evidence>
<evidence type="ECO:0000256" key="2">
    <source>
        <dbReference type="ARBA" id="ARBA00022454"/>
    </source>
</evidence>
<accession>A0ABV8S180</accession>
<dbReference type="EMBL" id="JBHSDY010000007">
    <property type="protein sequence ID" value="MFC4298882.1"/>
    <property type="molecule type" value="Genomic_DNA"/>
</dbReference>
<dbReference type="PROSITE" id="PS50868">
    <property type="entry name" value="POST_SET"/>
    <property type="match status" value="1"/>
</dbReference>
<comment type="caution">
    <text evidence="8">The sequence shown here is derived from an EMBL/GenBank/DDBJ whole genome shotgun (WGS) entry which is preliminary data.</text>
</comment>
<dbReference type="InterPro" id="IPR046341">
    <property type="entry name" value="SET_dom_sf"/>
</dbReference>
<evidence type="ECO:0000256" key="1">
    <source>
        <dbReference type="ARBA" id="ARBA00004286"/>
    </source>
</evidence>
<dbReference type="InterPro" id="IPR003616">
    <property type="entry name" value="Post-SET_dom"/>
</dbReference>
<dbReference type="PROSITE" id="PS50280">
    <property type="entry name" value="SET"/>
    <property type="match status" value="1"/>
</dbReference>
<dbReference type="SMART" id="SM00317">
    <property type="entry name" value="SET"/>
    <property type="match status" value="1"/>
</dbReference>
<dbReference type="GO" id="GO:0008168">
    <property type="term" value="F:methyltransferase activity"/>
    <property type="evidence" value="ECO:0007669"/>
    <property type="project" value="UniProtKB-KW"/>
</dbReference>
<dbReference type="Gene3D" id="2.170.270.10">
    <property type="entry name" value="SET domain"/>
    <property type="match status" value="1"/>
</dbReference>
<name>A0ABV8S180_9BURK</name>
<evidence type="ECO:0000256" key="5">
    <source>
        <dbReference type="ARBA" id="ARBA00022691"/>
    </source>
</evidence>
<dbReference type="Proteomes" id="UP001595756">
    <property type="component" value="Unassembled WGS sequence"/>
</dbReference>
<sequence>MAIPRLPWHAVRVSTLHGTGVFATRDIPADTRILDYAGRRLTPEQADARWPVNPDDPYHTFYFALSGGSVIDGGRRGNDARWINHGCAPNCEARENDDGTRVAIYALRDIPAGAELLYDYGLVIDEPLTRTLKRHYRCRCGASACRGTMLALQDKSQKP</sequence>
<comment type="subcellular location">
    <subcellularLocation>
        <location evidence="1">Chromosome</location>
    </subcellularLocation>
</comment>
<feature type="domain" description="Post-SET" evidence="7">
    <location>
        <begin position="134"/>
        <end position="150"/>
    </location>
</feature>
<gene>
    <name evidence="8" type="ORF">ACFO0J_12590</name>
</gene>
<keyword evidence="5" id="KW-0949">S-adenosyl-L-methionine</keyword>
<reference evidence="9" key="1">
    <citation type="journal article" date="2019" name="Int. J. Syst. Evol. Microbiol.">
        <title>The Global Catalogue of Microorganisms (GCM) 10K type strain sequencing project: providing services to taxonomists for standard genome sequencing and annotation.</title>
        <authorList>
            <consortium name="The Broad Institute Genomics Platform"/>
            <consortium name="The Broad Institute Genome Sequencing Center for Infectious Disease"/>
            <person name="Wu L."/>
            <person name="Ma J."/>
        </authorList>
    </citation>
    <scope>NUCLEOTIDE SEQUENCE [LARGE SCALE GENOMIC DNA]</scope>
    <source>
        <strain evidence="9">CGMCC 1.19029</strain>
    </source>
</reference>
<feature type="domain" description="SET" evidence="6">
    <location>
        <begin position="7"/>
        <end position="121"/>
    </location>
</feature>
<dbReference type="SUPFAM" id="SSF82199">
    <property type="entry name" value="SET domain"/>
    <property type="match status" value="1"/>
</dbReference>
<keyword evidence="2" id="KW-0158">Chromosome</keyword>
<protein>
    <submittedName>
        <fullName evidence="8">SET domain-containing protein</fullName>
        <ecNumber evidence="8">2.1.1.-</ecNumber>
    </submittedName>
</protein>
<keyword evidence="4 8" id="KW-0808">Transferase</keyword>
<keyword evidence="9" id="KW-1185">Reference proteome</keyword>
<evidence type="ECO:0000259" key="6">
    <source>
        <dbReference type="PROSITE" id="PS50280"/>
    </source>
</evidence>
<dbReference type="GO" id="GO:0032259">
    <property type="term" value="P:methylation"/>
    <property type="evidence" value="ECO:0007669"/>
    <property type="project" value="UniProtKB-KW"/>
</dbReference>
<proteinExistence type="predicted"/>
<keyword evidence="3 8" id="KW-0489">Methyltransferase</keyword>
<organism evidence="8 9">
    <name type="scientific">Castellaniella hirudinis</name>
    <dbReference type="NCBI Taxonomy" id="1144617"/>
    <lineage>
        <taxon>Bacteria</taxon>
        <taxon>Pseudomonadati</taxon>
        <taxon>Pseudomonadota</taxon>
        <taxon>Betaproteobacteria</taxon>
        <taxon>Burkholderiales</taxon>
        <taxon>Alcaligenaceae</taxon>
        <taxon>Castellaniella</taxon>
    </lineage>
</organism>
<evidence type="ECO:0000313" key="9">
    <source>
        <dbReference type="Proteomes" id="UP001595756"/>
    </source>
</evidence>
<evidence type="ECO:0000256" key="3">
    <source>
        <dbReference type="ARBA" id="ARBA00022603"/>
    </source>
</evidence>
<dbReference type="PANTHER" id="PTHR22884">
    <property type="entry name" value="SET DOMAIN PROTEINS"/>
    <property type="match status" value="1"/>
</dbReference>